<dbReference type="GeneID" id="89290276"/>
<dbReference type="EMBL" id="AP028907">
    <property type="protein sequence ID" value="BES82704.1"/>
    <property type="molecule type" value="Genomic_DNA"/>
</dbReference>
<proteinExistence type="predicted"/>
<dbReference type="Proteomes" id="UP001341135">
    <property type="component" value="Chromosome"/>
</dbReference>
<protein>
    <submittedName>
        <fullName evidence="1">Uncharacterized protein</fullName>
    </submittedName>
</protein>
<keyword evidence="2" id="KW-1185">Reference proteome</keyword>
<evidence type="ECO:0000313" key="2">
    <source>
        <dbReference type="Proteomes" id="UP001341135"/>
    </source>
</evidence>
<sequence length="225" mass="23856">MAEEVLAAAAVPSRVPYAAAGDLAYGGRLHGLMAGGIFAGSIQLRGACLAEAGGLALPTRCKDGLLTAELYYHDAGTLASIAYRLEQLLGAKRETLEAVHGDTVFPVEAHIIQGTPVRRQSTWLRVLLLLPPLAPPPTQPLATYTVEVSGIEPCMDGRLFCRGDRREAVVADVVVSSERLSAWLSELGAVLTPLIARSRSTGLYLYVHAPLLREEPLGSAAPPKP</sequence>
<reference evidence="1 2" key="1">
    <citation type="submission" date="2023-09" db="EMBL/GenBank/DDBJ databases">
        <title>Pyrofollis japonicus gen. nov. sp. nov., a novel member of the family Pyrodictiaceae isolated from the Iheya North hydrothermal field.</title>
        <authorList>
            <person name="Miyazaki U."/>
            <person name="Sanari M."/>
            <person name="Tame A."/>
            <person name="Kitajima M."/>
            <person name="Okamoto A."/>
            <person name="Sawayama S."/>
            <person name="Miyazaki J."/>
            <person name="Takai K."/>
            <person name="Nakagawa S."/>
        </authorList>
    </citation>
    <scope>NUCLEOTIDE SEQUENCE [LARGE SCALE GENOMIC DNA]</scope>
    <source>
        <strain evidence="1 2">AV2</strain>
    </source>
</reference>
<evidence type="ECO:0000313" key="1">
    <source>
        <dbReference type="EMBL" id="BES82704.1"/>
    </source>
</evidence>
<gene>
    <name evidence="1" type="ORF">PABY_22710</name>
</gene>
<name>A0ABN6ZR87_9CREN</name>
<dbReference type="RefSeq" id="WP_338250273.1">
    <property type="nucleotide sequence ID" value="NZ_AP028907.1"/>
</dbReference>
<organism evidence="1 2">
    <name type="scientific">Pyrodictium abyssi</name>
    <dbReference type="NCBI Taxonomy" id="54256"/>
    <lineage>
        <taxon>Archaea</taxon>
        <taxon>Thermoproteota</taxon>
        <taxon>Thermoprotei</taxon>
        <taxon>Desulfurococcales</taxon>
        <taxon>Pyrodictiaceae</taxon>
        <taxon>Pyrodictium</taxon>
    </lineage>
</organism>
<accession>A0ABN6ZR87</accession>